<dbReference type="Proteomes" id="UP001146120">
    <property type="component" value="Unassembled WGS sequence"/>
</dbReference>
<organism evidence="2 3">
    <name type="scientific">Lagenidium giganteum</name>
    <dbReference type="NCBI Taxonomy" id="4803"/>
    <lineage>
        <taxon>Eukaryota</taxon>
        <taxon>Sar</taxon>
        <taxon>Stramenopiles</taxon>
        <taxon>Oomycota</taxon>
        <taxon>Peronosporomycetes</taxon>
        <taxon>Pythiales</taxon>
        <taxon>Pythiaceae</taxon>
    </lineage>
</organism>
<dbReference type="SUPFAM" id="SSF57845">
    <property type="entry name" value="B-box zinc-binding domain"/>
    <property type="match status" value="1"/>
</dbReference>
<feature type="domain" description="WW" evidence="1">
    <location>
        <begin position="732"/>
        <end position="759"/>
    </location>
</feature>
<evidence type="ECO:0000313" key="3">
    <source>
        <dbReference type="Proteomes" id="UP001146120"/>
    </source>
</evidence>
<dbReference type="AlphaFoldDB" id="A0AAV2YH66"/>
<dbReference type="EMBL" id="DAKRPA010000396">
    <property type="protein sequence ID" value="DAZ92712.1"/>
    <property type="molecule type" value="Genomic_DNA"/>
</dbReference>
<comment type="caution">
    <text evidence="2">The sequence shown here is derived from an EMBL/GenBank/DDBJ whole genome shotgun (WGS) entry which is preliminary data.</text>
</comment>
<dbReference type="Pfam" id="PF22586">
    <property type="entry name" value="ANCHR-like_BBOX"/>
    <property type="match status" value="1"/>
</dbReference>
<evidence type="ECO:0000313" key="2">
    <source>
        <dbReference type="EMBL" id="DAZ92712.1"/>
    </source>
</evidence>
<dbReference type="InterPro" id="IPR001202">
    <property type="entry name" value="WW_dom"/>
</dbReference>
<sequence length="880" mass="103634">MRSRGHGVRPRSHERRRSLTTVLLQKLEPSARLKDLREDQAAVSNQQQLVLERKIELLDHQRHAVSRWPQVRALFVAMTKALTNAASNMSPTKAVHDRSKSWVRDIARECERSFPKPEVSALQLEIAISHALNISLTVIPFVEVAAALRGVVLTFQDVPAAMVDYRRILCALSVLDKWRQGEVALLMHWCDFFTVFRDQVPVLLAKDLAPVLHTACNCEGDEVALEPYVRELHQIAAANGGVVAERTLRVYVDEHPTLRQILHDQCWKQLTDDMRLKYFQELYEQAHRRWHEEDMKARREYALNIWRQREPRQRMARWKLFTKYERMKATSIKHFRHLALTKGVERLLEQRERRQHARRQTVNARKHYCTTLLMWTFDAWQLFRLSILLLFVRAHNRQEMKVVREIRRQKMDEIRLRREHKMLVQIMAQWKEFVVRQLESRDAATRQVHLHQQVHEQRQILEESRLMEIEERISHAVEARERELAEEAVRRAFHEQTEKVYENRKLKKQEEERIRYKRERDAVIMADMERMWTDIEQRTCAEVRAATLAWYETPEGVQAVEAESTRIFERDPIAVQKQLFSNPESLALPGCVWQLKLEDYGGRYAKAFYLNMDTYEKIMCDELVLENCEDIAREVIIQHRIDEAKARVQARAAQVYRQKTEQDAAIKIQMLFKCRHALRATRSVIRSIFMKRVDAVTGDVVYFNIRRQEARRKPPKLIGSDEPLIPVESTTWIRRIDDDGNSYFMRLDNDETSWTPPDHYILCDRCHHNFVTRRWNEGGSRFCIICHAEGVKNGFFPEDATWTKLTVQPAKCVVCRNSLADVICHDCRGDSTCTRCFTALHRNKRIADHKQFEWLINRPAIGLTPPSSWPTSSPTSRAAS</sequence>
<gene>
    <name evidence="2" type="ORF">N0F65_012837</name>
</gene>
<keyword evidence="3" id="KW-1185">Reference proteome</keyword>
<name>A0AAV2YH66_9STRA</name>
<accession>A0AAV2YH66</accession>
<dbReference type="PROSITE" id="PS50020">
    <property type="entry name" value="WW_DOMAIN_2"/>
    <property type="match status" value="1"/>
</dbReference>
<evidence type="ECO:0000259" key="1">
    <source>
        <dbReference type="PROSITE" id="PS50020"/>
    </source>
</evidence>
<reference evidence="2" key="2">
    <citation type="journal article" date="2023" name="Microbiol Resour">
        <title>Decontamination and Annotation of the Draft Genome Sequence of the Oomycete Lagenidium giganteum ARSEF 373.</title>
        <authorList>
            <person name="Morgan W.R."/>
            <person name="Tartar A."/>
        </authorList>
    </citation>
    <scope>NUCLEOTIDE SEQUENCE</scope>
    <source>
        <strain evidence="2">ARSEF 373</strain>
    </source>
</reference>
<protein>
    <recommendedName>
        <fullName evidence="1">WW domain-containing protein</fullName>
    </recommendedName>
</protein>
<dbReference type="PROSITE" id="PS01159">
    <property type="entry name" value="WW_DOMAIN_1"/>
    <property type="match status" value="1"/>
</dbReference>
<reference evidence="2" key="1">
    <citation type="submission" date="2022-11" db="EMBL/GenBank/DDBJ databases">
        <authorList>
            <person name="Morgan W.R."/>
            <person name="Tartar A."/>
        </authorList>
    </citation>
    <scope>NUCLEOTIDE SEQUENCE</scope>
    <source>
        <strain evidence="2">ARSEF 373</strain>
    </source>
</reference>
<proteinExistence type="predicted"/>